<dbReference type="InterPro" id="IPR009057">
    <property type="entry name" value="Homeodomain-like_sf"/>
</dbReference>
<evidence type="ECO:0000256" key="2">
    <source>
        <dbReference type="ARBA" id="ARBA00023125"/>
    </source>
</evidence>
<dbReference type="Gene3D" id="1.10.10.60">
    <property type="entry name" value="Homeodomain-like"/>
    <property type="match status" value="1"/>
</dbReference>
<keyword evidence="3" id="KW-0804">Transcription</keyword>
<name>A0A368JRJ3_9BACT</name>
<dbReference type="InterPro" id="IPR018060">
    <property type="entry name" value="HTH_AraC"/>
</dbReference>
<protein>
    <submittedName>
        <fullName evidence="5">AraC family transcriptional regulator</fullName>
    </submittedName>
</protein>
<dbReference type="SMART" id="SM00342">
    <property type="entry name" value="HTH_ARAC"/>
    <property type="match status" value="1"/>
</dbReference>
<sequence>MPTSDLSTFTPFIQKAMNPFQSVAVRDHTVLKLWGQIEQNIDNPDLSVTDLLESAAMSRTNLYRRLTAKTGMSATAFIRYVRLTKARDLLLDQTDLTISEIAFAVGFNSLSYFTKRFTEVFGVCPRRYQETHELKPLSEHPFKFLEHALKG</sequence>
<reference evidence="5 6" key="1">
    <citation type="submission" date="2018-07" db="EMBL/GenBank/DDBJ databases">
        <title>Genome analysis of Larkinella rosea.</title>
        <authorList>
            <person name="Zhou Z."/>
            <person name="Wang G."/>
        </authorList>
    </citation>
    <scope>NUCLEOTIDE SEQUENCE [LARGE SCALE GENOMIC DNA]</scope>
    <source>
        <strain evidence="6">zzj9</strain>
    </source>
</reference>
<evidence type="ECO:0000313" key="6">
    <source>
        <dbReference type="Proteomes" id="UP000253383"/>
    </source>
</evidence>
<feature type="domain" description="HTH araC/xylS-type" evidence="4">
    <location>
        <begin position="31"/>
        <end position="131"/>
    </location>
</feature>
<dbReference type="PROSITE" id="PS01124">
    <property type="entry name" value="HTH_ARAC_FAMILY_2"/>
    <property type="match status" value="1"/>
</dbReference>
<accession>A0A368JRJ3</accession>
<dbReference type="GO" id="GO:0043565">
    <property type="term" value="F:sequence-specific DNA binding"/>
    <property type="evidence" value="ECO:0007669"/>
    <property type="project" value="InterPro"/>
</dbReference>
<comment type="caution">
    <text evidence="5">The sequence shown here is derived from an EMBL/GenBank/DDBJ whole genome shotgun (WGS) entry which is preliminary data.</text>
</comment>
<dbReference type="GO" id="GO:0003700">
    <property type="term" value="F:DNA-binding transcription factor activity"/>
    <property type="evidence" value="ECO:0007669"/>
    <property type="project" value="InterPro"/>
</dbReference>
<dbReference type="PRINTS" id="PR00032">
    <property type="entry name" value="HTHARAC"/>
</dbReference>
<evidence type="ECO:0000256" key="1">
    <source>
        <dbReference type="ARBA" id="ARBA00023015"/>
    </source>
</evidence>
<dbReference type="SUPFAM" id="SSF46689">
    <property type="entry name" value="Homeodomain-like"/>
    <property type="match status" value="1"/>
</dbReference>
<keyword evidence="2" id="KW-0238">DNA-binding</keyword>
<organism evidence="5 6">
    <name type="scientific">Larkinella punicea</name>
    <dbReference type="NCBI Taxonomy" id="2315727"/>
    <lineage>
        <taxon>Bacteria</taxon>
        <taxon>Pseudomonadati</taxon>
        <taxon>Bacteroidota</taxon>
        <taxon>Cytophagia</taxon>
        <taxon>Cytophagales</taxon>
        <taxon>Spirosomataceae</taxon>
        <taxon>Larkinella</taxon>
    </lineage>
</organism>
<dbReference type="AlphaFoldDB" id="A0A368JRJ3"/>
<dbReference type="PANTHER" id="PTHR43280">
    <property type="entry name" value="ARAC-FAMILY TRANSCRIPTIONAL REGULATOR"/>
    <property type="match status" value="1"/>
</dbReference>
<dbReference type="InterPro" id="IPR020449">
    <property type="entry name" value="Tscrpt_reg_AraC-type_HTH"/>
</dbReference>
<evidence type="ECO:0000313" key="5">
    <source>
        <dbReference type="EMBL" id="RCR70092.1"/>
    </source>
</evidence>
<dbReference type="EMBL" id="QOWE01000005">
    <property type="protein sequence ID" value="RCR70092.1"/>
    <property type="molecule type" value="Genomic_DNA"/>
</dbReference>
<proteinExistence type="predicted"/>
<dbReference type="Proteomes" id="UP000253383">
    <property type="component" value="Unassembled WGS sequence"/>
</dbReference>
<gene>
    <name evidence="5" type="ORF">DUE52_06915</name>
</gene>
<evidence type="ECO:0000259" key="4">
    <source>
        <dbReference type="PROSITE" id="PS01124"/>
    </source>
</evidence>
<dbReference type="Pfam" id="PF12833">
    <property type="entry name" value="HTH_18"/>
    <property type="match status" value="1"/>
</dbReference>
<keyword evidence="6" id="KW-1185">Reference proteome</keyword>
<dbReference type="PANTHER" id="PTHR43280:SF2">
    <property type="entry name" value="HTH-TYPE TRANSCRIPTIONAL REGULATOR EXSA"/>
    <property type="match status" value="1"/>
</dbReference>
<evidence type="ECO:0000256" key="3">
    <source>
        <dbReference type="ARBA" id="ARBA00023163"/>
    </source>
</evidence>
<keyword evidence="1" id="KW-0805">Transcription regulation</keyword>